<dbReference type="RefSeq" id="WP_344343570.1">
    <property type="nucleotide sequence ID" value="NZ_BAAAQT010000006.1"/>
</dbReference>
<dbReference type="EMBL" id="BAAAQT010000006">
    <property type="protein sequence ID" value="GAA2174803.1"/>
    <property type="molecule type" value="Genomic_DNA"/>
</dbReference>
<dbReference type="Gene3D" id="2.60.40.10">
    <property type="entry name" value="Immunoglobulins"/>
    <property type="match status" value="3"/>
</dbReference>
<dbReference type="Pfam" id="PF16640">
    <property type="entry name" value="Big_3_5"/>
    <property type="match status" value="3"/>
</dbReference>
<feature type="domain" description="Bacterial Ig-like" evidence="3">
    <location>
        <begin position="360"/>
        <end position="439"/>
    </location>
</feature>
<dbReference type="InterPro" id="IPR006311">
    <property type="entry name" value="TAT_signal"/>
</dbReference>
<accession>A0ABN3AU28</accession>
<evidence type="ECO:0000259" key="3">
    <source>
        <dbReference type="Pfam" id="PF16640"/>
    </source>
</evidence>
<gene>
    <name evidence="4" type="ORF">GCM10009846_22160</name>
</gene>
<evidence type="ECO:0000313" key="4">
    <source>
        <dbReference type="EMBL" id="GAA2174803.1"/>
    </source>
</evidence>
<feature type="chain" id="PRO_5045979707" description="Bacterial Ig-like domain-containing protein" evidence="2">
    <location>
        <begin position="32"/>
        <end position="538"/>
    </location>
</feature>
<keyword evidence="5" id="KW-1185">Reference proteome</keyword>
<evidence type="ECO:0000256" key="2">
    <source>
        <dbReference type="SAM" id="SignalP"/>
    </source>
</evidence>
<evidence type="ECO:0000313" key="5">
    <source>
        <dbReference type="Proteomes" id="UP001501599"/>
    </source>
</evidence>
<dbReference type="Proteomes" id="UP001501599">
    <property type="component" value="Unassembled WGS sequence"/>
</dbReference>
<keyword evidence="2" id="KW-0732">Signal</keyword>
<evidence type="ECO:0000256" key="1">
    <source>
        <dbReference type="SAM" id="MobiDB-lite"/>
    </source>
</evidence>
<organism evidence="4 5">
    <name type="scientific">Agrococcus versicolor</name>
    <dbReference type="NCBI Taxonomy" id="501482"/>
    <lineage>
        <taxon>Bacteria</taxon>
        <taxon>Bacillati</taxon>
        <taxon>Actinomycetota</taxon>
        <taxon>Actinomycetes</taxon>
        <taxon>Micrococcales</taxon>
        <taxon>Microbacteriaceae</taxon>
        <taxon>Agrococcus</taxon>
    </lineage>
</organism>
<reference evidence="4 5" key="1">
    <citation type="journal article" date="2019" name="Int. J. Syst. Evol. Microbiol.">
        <title>The Global Catalogue of Microorganisms (GCM) 10K type strain sequencing project: providing services to taxonomists for standard genome sequencing and annotation.</title>
        <authorList>
            <consortium name="The Broad Institute Genomics Platform"/>
            <consortium name="The Broad Institute Genome Sequencing Center for Infectious Disease"/>
            <person name="Wu L."/>
            <person name="Ma J."/>
        </authorList>
    </citation>
    <scope>NUCLEOTIDE SEQUENCE [LARGE SCALE GENOMIC DNA]</scope>
    <source>
        <strain evidence="4 5">JCM 16026</strain>
    </source>
</reference>
<feature type="signal peptide" evidence="2">
    <location>
        <begin position="1"/>
        <end position="31"/>
    </location>
</feature>
<dbReference type="InterPro" id="IPR032109">
    <property type="entry name" value="Big_3_5"/>
</dbReference>
<proteinExistence type="predicted"/>
<dbReference type="PROSITE" id="PS51318">
    <property type="entry name" value="TAT"/>
    <property type="match status" value="1"/>
</dbReference>
<feature type="domain" description="Bacterial Ig-like" evidence="3">
    <location>
        <begin position="172"/>
        <end position="253"/>
    </location>
</feature>
<protein>
    <recommendedName>
        <fullName evidence="3">Bacterial Ig-like domain-containing protein</fullName>
    </recommendedName>
</protein>
<comment type="caution">
    <text evidence="4">The sequence shown here is derived from an EMBL/GenBank/DDBJ whole genome shotgun (WGS) entry which is preliminary data.</text>
</comment>
<feature type="region of interest" description="Disordered" evidence="1">
    <location>
        <begin position="442"/>
        <end position="493"/>
    </location>
</feature>
<sequence length="538" mass="51610">MTALLRRLALCASIVLLAAVGLATSAAPAQAATTTFTYTVSPSDPVASRVGGSATPCALPAVGVDVHHSTALVTVDVSGGYLGSDLYLSGGDGLIAFYDAPFDPADPTAGCVGSIDDASFGTAVMLEAGTTYVLFQSTYYAGSTGEFGFEITGPGTLSVVSAAAAPTSTTVTSDAGTVTLPTAAVLTATVTGTSPTGTVEFRDGSSSLGTAPVVAGVATLSAVLPPGVRSITASYAGDAGNAPSTSPPYLQTVLPGSTATTVSVTSEANPVTAPAATVLTATVSGASPTGTVELFDGTTSLGIADVVDGVASSSVALQPGVHSITASYAGDAANAPSTSPPYLQTVLAALAPSTTSIASGANPITTPAATVLTVTVAGDSPTGTVEVLDGTIPLGTVALVDGSATLSVTLPVGSHAITAVYPGDDRNAASTSATLVQVVSAAAAPTEPTTEAPTPGAPAPGSLAPGSPAPQASAVPTPGAAAPTPRTPTAPVVRGSSVATLPATGADPVPPGALGLLLLAAGGACVLVRSRRRASSTA</sequence>
<name>A0ABN3AU28_9MICO</name>
<feature type="domain" description="Bacterial Ig-like" evidence="3">
    <location>
        <begin position="264"/>
        <end position="346"/>
    </location>
</feature>
<dbReference type="InterPro" id="IPR013783">
    <property type="entry name" value="Ig-like_fold"/>
</dbReference>